<evidence type="ECO:0000256" key="13">
    <source>
        <dbReference type="NCBIfam" id="TIGR01474"/>
    </source>
</evidence>
<evidence type="ECO:0000256" key="10">
    <source>
        <dbReference type="ARBA" id="ARBA00022989"/>
    </source>
</evidence>
<dbReference type="PANTHER" id="PTHR11048">
    <property type="entry name" value="PRENYLTRANSFERASES"/>
    <property type="match status" value="1"/>
</dbReference>
<protein>
    <recommendedName>
        <fullName evidence="12 13">4-hydroxybenzoate octaprenyltransferase</fullName>
        <ecNumber evidence="12 13">2.5.1.39</ecNumber>
    </recommendedName>
    <alternativeName>
        <fullName evidence="12">4-HB polyprenyltransferase</fullName>
    </alternativeName>
</protein>
<feature type="transmembrane region" description="Helical" evidence="12">
    <location>
        <begin position="169"/>
        <end position="190"/>
    </location>
</feature>
<keyword evidence="4 12" id="KW-1003">Cell membrane</keyword>
<name>A0A857JK54_9ALTE</name>
<dbReference type="HAMAP" id="MF_01635">
    <property type="entry name" value="UbiA"/>
    <property type="match status" value="1"/>
</dbReference>
<feature type="transmembrane region" description="Helical" evidence="12">
    <location>
        <begin position="145"/>
        <end position="163"/>
    </location>
</feature>
<evidence type="ECO:0000256" key="9">
    <source>
        <dbReference type="ARBA" id="ARBA00022842"/>
    </source>
</evidence>
<dbReference type="KEGG" id="pmes:FX988_02545"/>
<keyword evidence="7 12" id="KW-0831">Ubiquinone biosynthesis</keyword>
<evidence type="ECO:0000256" key="4">
    <source>
        <dbReference type="ARBA" id="ARBA00022475"/>
    </source>
</evidence>
<dbReference type="FunFam" id="1.10.357.140:FF:000002">
    <property type="entry name" value="4-hydroxybenzoate octaprenyltransferase"/>
    <property type="match status" value="1"/>
</dbReference>
<organism evidence="14 15">
    <name type="scientific">Paraglaciecola mesophila</name>
    <dbReference type="NCBI Taxonomy" id="197222"/>
    <lineage>
        <taxon>Bacteria</taxon>
        <taxon>Pseudomonadati</taxon>
        <taxon>Pseudomonadota</taxon>
        <taxon>Gammaproteobacteria</taxon>
        <taxon>Alteromonadales</taxon>
        <taxon>Alteromonadaceae</taxon>
        <taxon>Paraglaciecola</taxon>
    </lineage>
</organism>
<keyword evidence="8 12" id="KW-0812">Transmembrane</keyword>
<dbReference type="AlphaFoldDB" id="A0A857JK54"/>
<evidence type="ECO:0000256" key="7">
    <source>
        <dbReference type="ARBA" id="ARBA00022688"/>
    </source>
</evidence>
<evidence type="ECO:0000256" key="2">
    <source>
        <dbReference type="ARBA" id="ARBA00004141"/>
    </source>
</evidence>
<dbReference type="UniPathway" id="UPA00232"/>
<dbReference type="NCBIfam" id="TIGR01474">
    <property type="entry name" value="ubiA_proteo"/>
    <property type="match status" value="1"/>
</dbReference>
<dbReference type="GO" id="GO:0006744">
    <property type="term" value="P:ubiquinone biosynthetic process"/>
    <property type="evidence" value="ECO:0007669"/>
    <property type="project" value="UniProtKB-UniRule"/>
</dbReference>
<dbReference type="EMBL" id="CP047656">
    <property type="protein sequence ID" value="QHJ12293.1"/>
    <property type="molecule type" value="Genomic_DNA"/>
</dbReference>
<keyword evidence="11 12" id="KW-0472">Membrane</keyword>
<dbReference type="Gene3D" id="1.10.357.140">
    <property type="entry name" value="UbiA prenyltransferase"/>
    <property type="match status" value="1"/>
</dbReference>
<dbReference type="EC" id="2.5.1.39" evidence="12 13"/>
<comment type="catalytic activity">
    <reaction evidence="12">
        <text>all-trans-octaprenyl diphosphate + 4-hydroxybenzoate = 4-hydroxy-3-(all-trans-octaprenyl)benzoate + diphosphate</text>
        <dbReference type="Rhea" id="RHEA:27782"/>
        <dbReference type="ChEBI" id="CHEBI:1617"/>
        <dbReference type="ChEBI" id="CHEBI:17879"/>
        <dbReference type="ChEBI" id="CHEBI:33019"/>
        <dbReference type="ChEBI" id="CHEBI:57711"/>
        <dbReference type="EC" id="2.5.1.39"/>
    </reaction>
</comment>
<gene>
    <name evidence="12" type="primary">ubiA</name>
    <name evidence="14" type="ORF">FX988_02545</name>
</gene>
<accession>A0A857JK54</accession>
<comment type="similarity">
    <text evidence="3 12">Belongs to the UbiA prenyltransferase family.</text>
</comment>
<comment type="function">
    <text evidence="12">Catalyzes the prenylation of para-hydroxybenzoate (PHB) with an all-trans polyprenyl group. Mediates the second step in the final reaction sequence of ubiquinone-8 (UQ-8) biosynthesis, which is the condensation of the polyisoprenoid side chain with PHB, generating the first membrane-bound Q intermediate 3-octaprenyl-4-hydroxybenzoate.</text>
</comment>
<evidence type="ECO:0000256" key="6">
    <source>
        <dbReference type="ARBA" id="ARBA00022679"/>
    </source>
</evidence>
<dbReference type="InterPro" id="IPR044878">
    <property type="entry name" value="UbiA_sf"/>
</dbReference>
<comment type="subcellular location">
    <subcellularLocation>
        <location evidence="12">Cell inner membrane</location>
        <topology evidence="12">Multi-pass membrane protein</topology>
    </subcellularLocation>
    <subcellularLocation>
        <location evidence="2">Membrane</location>
        <topology evidence="2">Multi-pass membrane protein</topology>
    </subcellularLocation>
</comment>
<dbReference type="GO" id="GO:0005886">
    <property type="term" value="C:plasma membrane"/>
    <property type="evidence" value="ECO:0007669"/>
    <property type="project" value="UniProtKB-SubCell"/>
</dbReference>
<dbReference type="InterPro" id="IPR039653">
    <property type="entry name" value="Prenyltransferase"/>
</dbReference>
<evidence type="ECO:0000313" key="15">
    <source>
        <dbReference type="Proteomes" id="UP000464524"/>
    </source>
</evidence>
<sequence>MADKLFSRPVMRGFWLLMRADKPVGSYLLLWPTLWALLIAAHGLPPWSITAIFVAGVFVMRSAGCVINDYADRKVDGKVTRTNTRPLVSGTVSEKQALGLFATLVGGAFLLVLALNWQTIVLSVGALGLAGIYPFMKRYTHLPQVVLGAAFAWAIPMAFMAVREAVPGIAWWLFSINVLWTVAYDTEYAMVDRNDDLQIGVKSTAILFGQYDRLIIGLLQLSVVVMLLTLGQCLQFTLPFYLGVLVAIGLFVYQQRLIYSRDRQACFAAFLNNNYVGMAIALGIAGHYFM</sequence>
<evidence type="ECO:0000313" key="14">
    <source>
        <dbReference type="EMBL" id="QHJ12293.1"/>
    </source>
</evidence>
<keyword evidence="10 12" id="KW-1133">Transmembrane helix</keyword>
<dbReference type="Pfam" id="PF01040">
    <property type="entry name" value="UbiA"/>
    <property type="match status" value="1"/>
</dbReference>
<keyword evidence="15" id="KW-1185">Reference proteome</keyword>
<dbReference type="Gene3D" id="1.20.120.1780">
    <property type="entry name" value="UbiA prenyltransferase"/>
    <property type="match status" value="1"/>
</dbReference>
<reference evidence="14 15" key="1">
    <citation type="submission" date="2019-12" db="EMBL/GenBank/DDBJ databases">
        <title>Genome sequencing and assembly of endphytes of Porphyra tenera.</title>
        <authorList>
            <person name="Park J.M."/>
            <person name="Shin R."/>
            <person name="Jo S.H."/>
        </authorList>
    </citation>
    <scope>NUCLEOTIDE SEQUENCE [LARGE SCALE GENOMIC DNA]</scope>
    <source>
        <strain evidence="14 15">GPM4</strain>
    </source>
</reference>
<comment type="cofactor">
    <cofactor evidence="1 12">
        <name>Mg(2+)</name>
        <dbReference type="ChEBI" id="CHEBI:18420"/>
    </cofactor>
</comment>
<feature type="transmembrane region" description="Helical" evidence="12">
    <location>
        <begin position="236"/>
        <end position="253"/>
    </location>
</feature>
<evidence type="ECO:0000256" key="8">
    <source>
        <dbReference type="ARBA" id="ARBA00022692"/>
    </source>
</evidence>
<comment type="pathway">
    <text evidence="12">Cofactor biosynthesis; ubiquinone biosynthesis.</text>
</comment>
<dbReference type="GO" id="GO:0008412">
    <property type="term" value="F:4-hydroxybenzoate polyprenyltransferase activity"/>
    <property type="evidence" value="ECO:0007669"/>
    <property type="project" value="UniProtKB-UniRule"/>
</dbReference>
<dbReference type="FunFam" id="1.20.120.1780:FF:000001">
    <property type="entry name" value="4-hydroxybenzoate octaprenyltransferase"/>
    <property type="match status" value="1"/>
</dbReference>
<keyword evidence="9 12" id="KW-0460">Magnesium</keyword>
<feature type="transmembrane region" description="Helical" evidence="12">
    <location>
        <begin position="265"/>
        <end position="289"/>
    </location>
</feature>
<evidence type="ECO:0000256" key="3">
    <source>
        <dbReference type="ARBA" id="ARBA00005985"/>
    </source>
</evidence>
<evidence type="ECO:0000256" key="12">
    <source>
        <dbReference type="HAMAP-Rule" id="MF_01635"/>
    </source>
</evidence>
<dbReference type="Proteomes" id="UP000464524">
    <property type="component" value="Chromosome"/>
</dbReference>
<evidence type="ECO:0000256" key="1">
    <source>
        <dbReference type="ARBA" id="ARBA00001946"/>
    </source>
</evidence>
<dbReference type="PANTHER" id="PTHR11048:SF28">
    <property type="entry name" value="4-HYDROXYBENZOATE POLYPRENYLTRANSFERASE, MITOCHONDRIAL"/>
    <property type="match status" value="1"/>
</dbReference>
<dbReference type="CDD" id="cd13959">
    <property type="entry name" value="PT_UbiA_COQ2"/>
    <property type="match status" value="1"/>
</dbReference>
<keyword evidence="6 12" id="KW-0808">Transferase</keyword>
<evidence type="ECO:0000256" key="11">
    <source>
        <dbReference type="ARBA" id="ARBA00023136"/>
    </source>
</evidence>
<feature type="transmembrane region" description="Helical" evidence="12">
    <location>
        <begin position="97"/>
        <end position="114"/>
    </location>
</feature>
<keyword evidence="5 12" id="KW-0997">Cell inner membrane</keyword>
<dbReference type="InterPro" id="IPR000537">
    <property type="entry name" value="UbiA_prenyltransferase"/>
</dbReference>
<dbReference type="InterPro" id="IPR006370">
    <property type="entry name" value="HB_polyprenyltransferase-like"/>
</dbReference>
<evidence type="ECO:0000256" key="5">
    <source>
        <dbReference type="ARBA" id="ARBA00022519"/>
    </source>
</evidence>
<proteinExistence type="inferred from homology"/>